<comment type="caution">
    <text evidence="1">The sequence shown here is derived from an EMBL/GenBank/DDBJ whole genome shotgun (WGS) entry which is preliminary data.</text>
</comment>
<reference evidence="1" key="1">
    <citation type="journal article" date="2021" name="PeerJ">
        <title>Extensive microbial diversity within the chicken gut microbiome revealed by metagenomics and culture.</title>
        <authorList>
            <person name="Gilroy R."/>
            <person name="Ravi A."/>
            <person name="Getino M."/>
            <person name="Pursley I."/>
            <person name="Horton D.L."/>
            <person name="Alikhan N.F."/>
            <person name="Baker D."/>
            <person name="Gharbi K."/>
            <person name="Hall N."/>
            <person name="Watson M."/>
            <person name="Adriaenssens E.M."/>
            <person name="Foster-Nyarko E."/>
            <person name="Jarju S."/>
            <person name="Secka A."/>
            <person name="Antonio M."/>
            <person name="Oren A."/>
            <person name="Chaudhuri R.R."/>
            <person name="La Ragione R."/>
            <person name="Hildebrand F."/>
            <person name="Pallen M.J."/>
        </authorList>
    </citation>
    <scope>NUCLEOTIDE SEQUENCE</scope>
    <source>
        <strain evidence="1">CHK169-4300</strain>
    </source>
</reference>
<name>A0A9D2G2B6_9LACT</name>
<reference evidence="1" key="2">
    <citation type="submission" date="2021-04" db="EMBL/GenBank/DDBJ databases">
        <authorList>
            <person name="Gilroy R."/>
        </authorList>
    </citation>
    <scope>NUCLEOTIDE SEQUENCE</scope>
    <source>
        <strain evidence="1">CHK169-4300</strain>
    </source>
</reference>
<protein>
    <submittedName>
        <fullName evidence="1">Uncharacterized protein</fullName>
    </submittedName>
</protein>
<organism evidence="1 2">
    <name type="scientific">Candidatus Atopostipes pullistercoris</name>
    <dbReference type="NCBI Taxonomy" id="2838467"/>
    <lineage>
        <taxon>Bacteria</taxon>
        <taxon>Bacillati</taxon>
        <taxon>Bacillota</taxon>
        <taxon>Bacilli</taxon>
        <taxon>Lactobacillales</taxon>
        <taxon>Carnobacteriaceae</taxon>
        <taxon>Atopostipes</taxon>
    </lineage>
</organism>
<proteinExistence type="predicted"/>
<dbReference type="AlphaFoldDB" id="A0A9D2G2B6"/>
<sequence>MAKYKRQVIIYDLILDGNVVFTGTVNDIAEKLCISPVTVYARHRKGIHVLQEKRRELRTLTRKSREEKERRKVWVYQLFKDGEWLFTGTREKCAEFLGVKLGYLSRYEQRNGIERVKLHMEEGSCDEEPPEDNIEVGEVVSNKEDKERIRKYIKMKAAALCGL</sequence>
<gene>
    <name evidence="1" type="ORF">H9808_05290</name>
</gene>
<dbReference type="Proteomes" id="UP000824106">
    <property type="component" value="Unassembled WGS sequence"/>
</dbReference>
<evidence type="ECO:0000313" key="2">
    <source>
        <dbReference type="Proteomes" id="UP000824106"/>
    </source>
</evidence>
<accession>A0A9D2G2B6</accession>
<dbReference type="EMBL" id="DXAZ01000078">
    <property type="protein sequence ID" value="HIZ71162.1"/>
    <property type="molecule type" value="Genomic_DNA"/>
</dbReference>
<evidence type="ECO:0000313" key="1">
    <source>
        <dbReference type="EMBL" id="HIZ71162.1"/>
    </source>
</evidence>